<evidence type="ECO:0000259" key="4">
    <source>
        <dbReference type="PROSITE" id="PS50893"/>
    </source>
</evidence>
<evidence type="ECO:0000313" key="6">
    <source>
        <dbReference type="Proteomes" id="UP000236434"/>
    </source>
</evidence>
<dbReference type="SMART" id="SM00382">
    <property type="entry name" value="AAA"/>
    <property type="match status" value="1"/>
</dbReference>
<dbReference type="NCBIfam" id="TIGR01727">
    <property type="entry name" value="oligo_HPY"/>
    <property type="match status" value="1"/>
</dbReference>
<name>A0A2K1NXB9_9BACT</name>
<dbReference type="AlphaFoldDB" id="A0A2K1NXB9"/>
<comment type="caution">
    <text evidence="5">The sequence shown here is derived from an EMBL/GenBank/DDBJ whole genome shotgun (WGS) entry which is preliminary data.</text>
</comment>
<evidence type="ECO:0000256" key="3">
    <source>
        <dbReference type="ARBA" id="ARBA00022840"/>
    </source>
</evidence>
<sequence length="333" mass="38214">MQENKTAINTQEKLLETKKLQKVFVVGGGFARSKLLAVDDVNFHIYKNEIFTLAGESGCGKSTVSKMLLGFLEPTQGEVYYKGKDIVNLKKWEEKKEFMKEVQSVFQNPFETFNPLRKVDRYLYDTAKQYGITKNGNGKRVEEALKAVGLSMTEVKGRYPNEFSGGQLQRISVARSLITTPSLLVADEPVSMVDASLRMSIVNLFKDLRDKYNVSVLYITHDLATAYYVSDRIGIMFRGNIIEMGGVEEVLMNPKHPYTQMLKESIPEPDPKKKWTERISIKELETEEYMRKGCKFAGRCPFVMEKCKDNMPPEIQTENRMVRCWLYENKGDK</sequence>
<evidence type="ECO:0000256" key="2">
    <source>
        <dbReference type="ARBA" id="ARBA00022741"/>
    </source>
</evidence>
<dbReference type="OrthoDB" id="9806285at2"/>
<dbReference type="GO" id="GO:0015833">
    <property type="term" value="P:peptide transport"/>
    <property type="evidence" value="ECO:0007669"/>
    <property type="project" value="InterPro"/>
</dbReference>
<keyword evidence="3 5" id="KW-0067">ATP-binding</keyword>
<dbReference type="GO" id="GO:0016887">
    <property type="term" value="F:ATP hydrolysis activity"/>
    <property type="evidence" value="ECO:0007669"/>
    <property type="project" value="InterPro"/>
</dbReference>
<organism evidence="5 6">
    <name type="scientific">Petrotoga olearia DSM 13574</name>
    <dbReference type="NCBI Taxonomy" id="1122955"/>
    <lineage>
        <taxon>Bacteria</taxon>
        <taxon>Thermotogati</taxon>
        <taxon>Thermotogota</taxon>
        <taxon>Thermotogae</taxon>
        <taxon>Petrotogales</taxon>
        <taxon>Petrotogaceae</taxon>
        <taxon>Petrotoga</taxon>
    </lineage>
</organism>
<keyword evidence="1" id="KW-0813">Transport</keyword>
<gene>
    <name evidence="5" type="ORF">X929_09620</name>
</gene>
<dbReference type="Gene3D" id="3.40.50.300">
    <property type="entry name" value="P-loop containing nucleotide triphosphate hydrolases"/>
    <property type="match status" value="1"/>
</dbReference>
<accession>A0A2K1NXB9</accession>
<evidence type="ECO:0000313" key="5">
    <source>
        <dbReference type="EMBL" id="PNR95087.1"/>
    </source>
</evidence>
<dbReference type="PANTHER" id="PTHR43230">
    <property type="entry name" value="ABC-TYPE DIPEPTIDE/OLIGOPEPTIDE TRANSPORT SYSTEM, ATPASE COMPONENT"/>
    <property type="match status" value="1"/>
</dbReference>
<dbReference type="InterPro" id="IPR013563">
    <property type="entry name" value="Oligopep_ABC_C"/>
</dbReference>
<reference evidence="5 6" key="1">
    <citation type="submission" date="2013-12" db="EMBL/GenBank/DDBJ databases">
        <title>Comparative genomics of Petrotoga isolates.</title>
        <authorList>
            <person name="Nesbo C.L."/>
            <person name="Charchuk R."/>
            <person name="Chow K."/>
        </authorList>
    </citation>
    <scope>NUCLEOTIDE SEQUENCE [LARGE SCALE GENOMIC DNA]</scope>
    <source>
        <strain evidence="5 6">DSM 13574</strain>
    </source>
</reference>
<dbReference type="Pfam" id="PF00005">
    <property type="entry name" value="ABC_tran"/>
    <property type="match status" value="1"/>
</dbReference>
<dbReference type="Proteomes" id="UP000236434">
    <property type="component" value="Unassembled WGS sequence"/>
</dbReference>
<dbReference type="InterPro" id="IPR017871">
    <property type="entry name" value="ABC_transporter-like_CS"/>
</dbReference>
<keyword evidence="2" id="KW-0547">Nucleotide-binding</keyword>
<dbReference type="PROSITE" id="PS50893">
    <property type="entry name" value="ABC_TRANSPORTER_2"/>
    <property type="match status" value="1"/>
</dbReference>
<dbReference type="PROSITE" id="PS00211">
    <property type="entry name" value="ABC_TRANSPORTER_1"/>
    <property type="match status" value="1"/>
</dbReference>
<dbReference type="InterPro" id="IPR003593">
    <property type="entry name" value="AAA+_ATPase"/>
</dbReference>
<proteinExistence type="predicted"/>
<dbReference type="RefSeq" id="WP_103067751.1">
    <property type="nucleotide sequence ID" value="NZ_AZRL01000022.1"/>
</dbReference>
<feature type="domain" description="ABC transporter" evidence="4">
    <location>
        <begin position="15"/>
        <end position="263"/>
    </location>
</feature>
<dbReference type="EMBL" id="AZRL01000022">
    <property type="protein sequence ID" value="PNR95087.1"/>
    <property type="molecule type" value="Genomic_DNA"/>
</dbReference>
<dbReference type="PANTHER" id="PTHR43230:SF1">
    <property type="entry name" value="OLIGOPEPTIDE ABC TRANSPORTER, ATP-BINDING PROTEIN"/>
    <property type="match status" value="1"/>
</dbReference>
<evidence type="ECO:0000256" key="1">
    <source>
        <dbReference type="ARBA" id="ARBA00022448"/>
    </source>
</evidence>
<dbReference type="Pfam" id="PF08352">
    <property type="entry name" value="oligo_HPY"/>
    <property type="match status" value="1"/>
</dbReference>
<dbReference type="GO" id="GO:0005524">
    <property type="term" value="F:ATP binding"/>
    <property type="evidence" value="ECO:0007669"/>
    <property type="project" value="UniProtKB-KW"/>
</dbReference>
<protein>
    <submittedName>
        <fullName evidence="5">Peptide ABC transporter ATP-binding protein</fullName>
    </submittedName>
</protein>
<dbReference type="SUPFAM" id="SSF52540">
    <property type="entry name" value="P-loop containing nucleoside triphosphate hydrolases"/>
    <property type="match status" value="1"/>
</dbReference>
<dbReference type="CDD" id="cd03257">
    <property type="entry name" value="ABC_NikE_OppD_transporters"/>
    <property type="match status" value="1"/>
</dbReference>
<dbReference type="InterPro" id="IPR003439">
    <property type="entry name" value="ABC_transporter-like_ATP-bd"/>
</dbReference>
<dbReference type="InterPro" id="IPR027417">
    <property type="entry name" value="P-loop_NTPase"/>
</dbReference>